<evidence type="ECO:0000313" key="2">
    <source>
        <dbReference type="Proteomes" id="UP000001299"/>
    </source>
</evidence>
<geneLocation type="plasmid" evidence="1 2">
    <name>pCY360</name>
</geneLocation>
<name>E0S4E7_BUTPB</name>
<keyword evidence="2" id="KW-1185">Reference proteome</keyword>
<protein>
    <recommendedName>
        <fullName evidence="3">DUF1351 domain-containing protein</fullName>
    </recommendedName>
</protein>
<dbReference type="HOGENOM" id="CLU_791501_0_0_9"/>
<evidence type="ECO:0008006" key="3">
    <source>
        <dbReference type="Google" id="ProtNLM"/>
    </source>
</evidence>
<evidence type="ECO:0000313" key="1">
    <source>
        <dbReference type="EMBL" id="ADL36279.1"/>
    </source>
</evidence>
<dbReference type="KEGG" id="bpb:bpr_II342"/>
<dbReference type="RefSeq" id="WP_013282928.1">
    <property type="nucleotide sequence ID" value="NC_014389.1"/>
</dbReference>
<dbReference type="InterPro" id="IPR009785">
    <property type="entry name" value="Prophage_Lj928_Orf309"/>
</dbReference>
<dbReference type="EMBL" id="CP001812">
    <property type="protein sequence ID" value="ADL36279.1"/>
    <property type="molecule type" value="Genomic_DNA"/>
</dbReference>
<sequence>MNELMIKEQVIAPVISINFDELEAQAKEIAKTYTSIAITEESYKTAKADAKMLAGFVNDIEKKRRALKSQAEAPIKEFDQRCKAIEQILTDAKLEIEGVTVKYDDKKKEERDKKCRSHAEKEIKKAGLRPEFAERIVEPSTMKNLTTTQKVINADYDAQIAALKLLQDNTDMLDAILKSTVDAENLKIKQQLKCEDFAKYVDELLSSGMDPKDMAGKLGTRIHERAAEIAEAEEKIRQEAIDEEKKRQAQAMEAAAAKEASEMASAINETENNTVEARNQDNVAQMPISNPTVSNPFQTNPFASQNEPRYEGVISLSGAGSELKFVLSTLKALCKEHNVNYEVTSTSQVA</sequence>
<proteinExistence type="predicted"/>
<gene>
    <name evidence="1" type="ordered locus">bpr_II342</name>
</gene>
<keyword evidence="1" id="KW-0614">Plasmid</keyword>
<accession>E0S4E7</accession>
<dbReference type="Pfam" id="PF07083">
    <property type="entry name" value="DUF1351"/>
    <property type="match status" value="1"/>
</dbReference>
<reference evidence="1 2" key="1">
    <citation type="journal article" date="2010" name="PLoS ONE">
        <title>The glycobiome of the rumen bacterium Butyrivibrio proteoclasticus B316(T) highlights adaptation to a polysaccharide-rich environment.</title>
        <authorList>
            <person name="Kelly W.J."/>
            <person name="Leahy S.C."/>
            <person name="Altermann E."/>
            <person name="Yeoman C.J."/>
            <person name="Dunne J.C."/>
            <person name="Kong Z."/>
            <person name="Pacheco D.M."/>
            <person name="Li D."/>
            <person name="Noel S.J."/>
            <person name="Moon C.D."/>
            <person name="Cookson A.L."/>
            <person name="Attwood G.T."/>
        </authorList>
    </citation>
    <scope>NUCLEOTIDE SEQUENCE [LARGE SCALE GENOMIC DNA]</scope>
    <source>
        <strain evidence="2">ATCC 51982 / DSM 14932 / B316</strain>
        <plasmid evidence="2">Plasmid pCY360</plasmid>
    </source>
</reference>
<dbReference type="AlphaFoldDB" id="E0S4E7"/>
<organism evidence="1 2">
    <name type="scientific">Butyrivibrio proteoclasticus (strain ATCC 51982 / DSM 14932 / B316)</name>
    <name type="common">Clostridium proteoclasticum</name>
    <dbReference type="NCBI Taxonomy" id="515622"/>
    <lineage>
        <taxon>Bacteria</taxon>
        <taxon>Bacillati</taxon>
        <taxon>Bacillota</taxon>
        <taxon>Clostridia</taxon>
        <taxon>Lachnospirales</taxon>
        <taxon>Lachnospiraceae</taxon>
        <taxon>Butyrivibrio</taxon>
    </lineage>
</organism>
<dbReference type="Proteomes" id="UP000001299">
    <property type="component" value="Plasmid pCY360"/>
</dbReference>